<evidence type="ECO:0000313" key="10">
    <source>
        <dbReference type="Proteomes" id="UP000537592"/>
    </source>
</evidence>
<proteinExistence type="inferred from homology"/>
<evidence type="ECO:0000256" key="5">
    <source>
        <dbReference type="ARBA" id="ARBA00022679"/>
    </source>
</evidence>
<dbReference type="SMART" id="SM00825">
    <property type="entry name" value="PKS_KS"/>
    <property type="match status" value="1"/>
</dbReference>
<dbReference type="AlphaFoldDB" id="A0A7W5Z6M3"/>
<evidence type="ECO:0000256" key="2">
    <source>
        <dbReference type="ARBA" id="ARBA00022450"/>
    </source>
</evidence>
<evidence type="ECO:0000256" key="3">
    <source>
        <dbReference type="ARBA" id="ARBA00022490"/>
    </source>
</evidence>
<keyword evidence="3" id="KW-0963">Cytoplasm</keyword>
<dbReference type="CDD" id="cd00833">
    <property type="entry name" value="PKS"/>
    <property type="match status" value="1"/>
</dbReference>
<organism evidence="9 10">
    <name type="scientific">Pseudochelatococcus contaminans</name>
    <dbReference type="NCBI Taxonomy" id="1538103"/>
    <lineage>
        <taxon>Bacteria</taxon>
        <taxon>Pseudomonadati</taxon>
        <taxon>Pseudomonadota</taxon>
        <taxon>Alphaproteobacteria</taxon>
        <taxon>Hyphomicrobiales</taxon>
        <taxon>Chelatococcaceae</taxon>
        <taxon>Pseudochelatococcus</taxon>
    </lineage>
</organism>
<feature type="domain" description="Ketosynthase family 3 (KS3)" evidence="8">
    <location>
        <begin position="6"/>
        <end position="432"/>
    </location>
</feature>
<dbReference type="InterPro" id="IPR050091">
    <property type="entry name" value="PKS_NRPS_Biosynth_Enz"/>
</dbReference>
<dbReference type="GO" id="GO:0004315">
    <property type="term" value="F:3-oxoacyl-[acyl-carrier-protein] synthase activity"/>
    <property type="evidence" value="ECO:0007669"/>
    <property type="project" value="InterPro"/>
</dbReference>
<dbReference type="Proteomes" id="UP000537592">
    <property type="component" value="Unassembled WGS sequence"/>
</dbReference>
<dbReference type="InterPro" id="IPR014031">
    <property type="entry name" value="Ketoacyl_synth_C"/>
</dbReference>
<dbReference type="Gene3D" id="3.40.47.10">
    <property type="match status" value="1"/>
</dbReference>
<dbReference type="PROSITE" id="PS52004">
    <property type="entry name" value="KS3_2"/>
    <property type="match status" value="1"/>
</dbReference>
<gene>
    <name evidence="9" type="ORF">FHS81_003220</name>
</gene>
<dbReference type="RefSeq" id="WP_183754570.1">
    <property type="nucleotide sequence ID" value="NZ_JACICC010000011.1"/>
</dbReference>
<dbReference type="GO" id="GO:0071770">
    <property type="term" value="P:DIM/DIP cell wall layer assembly"/>
    <property type="evidence" value="ECO:0007669"/>
    <property type="project" value="TreeGrafter"/>
</dbReference>
<dbReference type="InterPro" id="IPR020841">
    <property type="entry name" value="PKS_Beta-ketoAc_synthase_dom"/>
</dbReference>
<sequence length="934" mass="100047">MSGPGHEPVAVIGMYGRFPGATDLRAFWGNLCAGHDAVGPVPGERWQSGEGDEAGPDVHEPERVYQGGFMPWVDRFDHRFFGILLREAQSMDPQQRLFLQAAWGALEDAGQAPSHLAQRPVGVFVGVGHADYPVLLRRDGVPSDPWRGTGIALTAIANRLSFCLDLRGPSESIDTACSSSLVAIHRAAQALRDGECELAIVGGVNLLLGPELFVAFDKAGMLGQGGRCRTFDTDADGYVRGEGVAALVLMPLRRAIAHGEYIYGHIRGSALNHGGRAHSFTAPNPQAQADVISRAWASAGESLRQAVLIETHGTGTPLGDPIEVNALKMAWRAAPAALAAARDGIALGALKSHIGHLEAAAGVASVVKTLLSLQQCQVVGNLHHRQLNPHIHFEETPFNIPTRTSALGDGPALAGVSSFGFGGVNAHVVLQAHVAADDTPQDSADAAPYLILLSAKTPAALRERVRQLHAFLTPSATQHDSLLERLRQRLGLPDDDAWTGATRLADLPVSAYRFIAALHQSTEDLGLPHPGSAWRGALSVGEITARLSHEAKQPGQPDEHLACAPVLPEHERHGAGLARIARSLQEGRDAMAERLAFVATRREDLLEILARYLAAAHKENAGWHASAPGQPAIDAPAPTTTRLDAAGLERWAAHWCSGKAPSPAWEDLYGQEPRPHKLPLPAYPFALTRVWYEKPEASHSTSLLPVIAWAERQRHGAELPASLMALPCLIMQAQASTGGNIRQWSDLQFGPPAALTRDAAFECRSFTSHGRRKTQVISGGQVLLQASEGAPPSPLPPLILLDSREGTTQPGEDIGWLRNVRRSAAGLSAELQPDCGTDTGQRFWSGLLHALISALRLTRSASARQLPYRISHLSVAAQASAPNFLRISPASANGLLDLWVSDADNLPLLRLDGIELRSWHPLNRLDAQVREAVA</sequence>
<comment type="similarity">
    <text evidence="7">Belongs to the thiolase-like superfamily. Beta-ketoacyl-ACP synthases family.</text>
</comment>
<dbReference type="Pfam" id="PF02801">
    <property type="entry name" value="Ketoacyl-synt_C"/>
    <property type="match status" value="1"/>
</dbReference>
<dbReference type="PANTHER" id="PTHR43775">
    <property type="entry name" value="FATTY ACID SYNTHASE"/>
    <property type="match status" value="1"/>
</dbReference>
<dbReference type="PANTHER" id="PTHR43775:SF37">
    <property type="entry name" value="SI:DKEY-61P9.11"/>
    <property type="match status" value="1"/>
</dbReference>
<comment type="caution">
    <text evidence="9">The sequence shown here is derived from an EMBL/GenBank/DDBJ whole genome shotgun (WGS) entry which is preliminary data.</text>
</comment>
<dbReference type="InterPro" id="IPR054514">
    <property type="entry name" value="RhiE-like_linker"/>
</dbReference>
<evidence type="ECO:0000256" key="6">
    <source>
        <dbReference type="ARBA" id="ARBA00022737"/>
    </source>
</evidence>
<dbReference type="GO" id="GO:0005886">
    <property type="term" value="C:plasma membrane"/>
    <property type="evidence" value="ECO:0007669"/>
    <property type="project" value="TreeGrafter"/>
</dbReference>
<comment type="pathway">
    <text evidence="1">Antibiotic biosynthesis.</text>
</comment>
<dbReference type="InterPro" id="IPR014030">
    <property type="entry name" value="Ketoacyl_synth_N"/>
</dbReference>
<dbReference type="Pfam" id="PF16197">
    <property type="entry name" value="KAsynt_C_assoc"/>
    <property type="match status" value="1"/>
</dbReference>
<dbReference type="GO" id="GO:0005737">
    <property type="term" value="C:cytoplasm"/>
    <property type="evidence" value="ECO:0007669"/>
    <property type="project" value="TreeGrafter"/>
</dbReference>
<dbReference type="InterPro" id="IPR018201">
    <property type="entry name" value="Ketoacyl_synth_AS"/>
</dbReference>
<evidence type="ECO:0000259" key="8">
    <source>
        <dbReference type="PROSITE" id="PS52004"/>
    </source>
</evidence>
<keyword evidence="5 7" id="KW-0808">Transferase</keyword>
<dbReference type="InterPro" id="IPR016039">
    <property type="entry name" value="Thiolase-like"/>
</dbReference>
<keyword evidence="6" id="KW-0677">Repeat</keyword>
<dbReference type="Pfam" id="PF00109">
    <property type="entry name" value="ketoacyl-synt"/>
    <property type="match status" value="1"/>
</dbReference>
<dbReference type="InterPro" id="IPR032821">
    <property type="entry name" value="PKS_assoc"/>
</dbReference>
<name>A0A7W5Z6M3_9HYPH</name>
<dbReference type="SUPFAM" id="SSF53901">
    <property type="entry name" value="Thiolase-like"/>
    <property type="match status" value="1"/>
</dbReference>
<dbReference type="Pfam" id="PF22336">
    <property type="entry name" value="RhiE-like_linker"/>
    <property type="match status" value="1"/>
</dbReference>
<evidence type="ECO:0000256" key="1">
    <source>
        <dbReference type="ARBA" id="ARBA00004792"/>
    </source>
</evidence>
<dbReference type="Gene3D" id="3.30.70.3290">
    <property type="match status" value="1"/>
</dbReference>
<dbReference type="PROSITE" id="PS00606">
    <property type="entry name" value="KS3_1"/>
    <property type="match status" value="1"/>
</dbReference>
<dbReference type="GO" id="GO:0006633">
    <property type="term" value="P:fatty acid biosynthetic process"/>
    <property type="evidence" value="ECO:0007669"/>
    <property type="project" value="InterPro"/>
</dbReference>
<evidence type="ECO:0000256" key="7">
    <source>
        <dbReference type="RuleBase" id="RU003694"/>
    </source>
</evidence>
<keyword evidence="2" id="KW-0596">Phosphopantetheine</keyword>
<evidence type="ECO:0000256" key="4">
    <source>
        <dbReference type="ARBA" id="ARBA00022553"/>
    </source>
</evidence>
<protein>
    <submittedName>
        <fullName evidence="9">Polyketide synthase PksN</fullName>
    </submittedName>
</protein>
<keyword evidence="4" id="KW-0597">Phosphoprotein</keyword>
<dbReference type="GO" id="GO:0004312">
    <property type="term" value="F:fatty acid synthase activity"/>
    <property type="evidence" value="ECO:0007669"/>
    <property type="project" value="TreeGrafter"/>
</dbReference>
<keyword evidence="10" id="KW-1185">Reference proteome</keyword>
<evidence type="ECO:0000313" key="9">
    <source>
        <dbReference type="EMBL" id="MBB3811108.1"/>
    </source>
</evidence>
<reference evidence="9 10" key="1">
    <citation type="submission" date="2020-08" db="EMBL/GenBank/DDBJ databases">
        <title>Genomic Encyclopedia of Type Strains, Phase IV (KMG-IV): sequencing the most valuable type-strain genomes for metagenomic binning, comparative biology and taxonomic classification.</title>
        <authorList>
            <person name="Goeker M."/>
        </authorList>
    </citation>
    <scope>NUCLEOTIDE SEQUENCE [LARGE SCALE GENOMIC DNA]</scope>
    <source>
        <strain evidence="9 10">DSM 28760</strain>
    </source>
</reference>
<dbReference type="EMBL" id="JACICC010000011">
    <property type="protein sequence ID" value="MBB3811108.1"/>
    <property type="molecule type" value="Genomic_DNA"/>
</dbReference>
<accession>A0A7W5Z6M3</accession>